<name>A0A927PL24_9ACTN</name>
<comment type="caution">
    <text evidence="3">The sequence shown here is derived from an EMBL/GenBank/DDBJ whole genome shotgun (WGS) entry which is preliminary data.</text>
</comment>
<organism evidence="3 4">
    <name type="scientific">Lolliginicoccus lacisalsi</name>
    <dbReference type="NCBI Taxonomy" id="2742202"/>
    <lineage>
        <taxon>Bacteria</taxon>
        <taxon>Bacillati</taxon>
        <taxon>Actinomycetota</taxon>
        <taxon>Actinomycetes</taxon>
        <taxon>Mycobacteriales</taxon>
        <taxon>Hoyosellaceae</taxon>
        <taxon>Lolliginicoccus</taxon>
    </lineage>
</organism>
<dbReference type="InterPro" id="IPR031165">
    <property type="entry name" value="GNAT_YJDJ"/>
</dbReference>
<accession>A0A927PL24</accession>
<protein>
    <submittedName>
        <fullName evidence="3">N-acetyltransferase</fullName>
    </submittedName>
</protein>
<dbReference type="CDD" id="cd04301">
    <property type="entry name" value="NAT_SF"/>
    <property type="match status" value="1"/>
</dbReference>
<sequence>MAFTLRDNDMLERYELIDGGSNEVAGSVEYSILQGRISLTHTEIGKAYAGQGLASQLLEQVLDEARERELAVLPFCPFAQRYIQKHPSYADLVPAQLHGKFGLQAKET</sequence>
<evidence type="ECO:0000259" key="2">
    <source>
        <dbReference type="PROSITE" id="PS51729"/>
    </source>
</evidence>
<dbReference type="InterPro" id="IPR045057">
    <property type="entry name" value="Gcn5-rel_NAT"/>
</dbReference>
<evidence type="ECO:0000259" key="1">
    <source>
        <dbReference type="PROSITE" id="PS51186"/>
    </source>
</evidence>
<evidence type="ECO:0000313" key="3">
    <source>
        <dbReference type="EMBL" id="MBD8504952.1"/>
    </source>
</evidence>
<feature type="domain" description="N-acetyltransferase" evidence="1">
    <location>
        <begin position="1"/>
        <end position="108"/>
    </location>
</feature>
<dbReference type="RefSeq" id="WP_192037446.1">
    <property type="nucleotide sequence ID" value="NZ_JACYWE010000001.1"/>
</dbReference>
<dbReference type="PANTHER" id="PTHR31435:SF10">
    <property type="entry name" value="BSR4717 PROTEIN"/>
    <property type="match status" value="1"/>
</dbReference>
<dbReference type="Gene3D" id="3.40.630.30">
    <property type="match status" value="1"/>
</dbReference>
<dbReference type="Proteomes" id="UP000642993">
    <property type="component" value="Unassembled WGS sequence"/>
</dbReference>
<reference evidence="3" key="1">
    <citation type="submission" date="2020-09" db="EMBL/GenBank/DDBJ databases">
        <title>Hoyosella lacisalsi sp. nov., a halotolerant actinobacterium isolated from soil of Lake Gudzhirganskoe.</title>
        <authorList>
            <person name="Yang Q."/>
            <person name="Guo P.Y."/>
            <person name="Liu S.W."/>
            <person name="Li F.N."/>
            <person name="Sun C.H."/>
        </authorList>
    </citation>
    <scope>NUCLEOTIDE SEQUENCE</scope>
    <source>
        <strain evidence="3">G463</strain>
    </source>
</reference>
<dbReference type="PROSITE" id="PS51186">
    <property type="entry name" value="GNAT"/>
    <property type="match status" value="1"/>
</dbReference>
<gene>
    <name evidence="3" type="ORF">HT102_00425</name>
</gene>
<dbReference type="PANTHER" id="PTHR31435">
    <property type="entry name" value="PROTEIN NATD1"/>
    <property type="match status" value="1"/>
</dbReference>
<dbReference type="AlphaFoldDB" id="A0A927PL24"/>
<proteinExistence type="predicted"/>
<feature type="domain" description="N-acetyltransferase" evidence="2">
    <location>
        <begin position="6"/>
        <end position="94"/>
    </location>
</feature>
<dbReference type="EMBL" id="JACYWE010000001">
    <property type="protein sequence ID" value="MBD8504952.1"/>
    <property type="molecule type" value="Genomic_DNA"/>
</dbReference>
<dbReference type="InterPro" id="IPR000182">
    <property type="entry name" value="GNAT_dom"/>
</dbReference>
<dbReference type="InterPro" id="IPR016181">
    <property type="entry name" value="Acyl_CoA_acyltransferase"/>
</dbReference>
<dbReference type="SUPFAM" id="SSF55729">
    <property type="entry name" value="Acyl-CoA N-acyltransferases (Nat)"/>
    <property type="match status" value="1"/>
</dbReference>
<dbReference type="GO" id="GO:0016747">
    <property type="term" value="F:acyltransferase activity, transferring groups other than amino-acyl groups"/>
    <property type="evidence" value="ECO:0007669"/>
    <property type="project" value="InterPro"/>
</dbReference>
<dbReference type="Pfam" id="PF14542">
    <property type="entry name" value="Acetyltransf_CG"/>
    <property type="match status" value="1"/>
</dbReference>
<evidence type="ECO:0000313" key="4">
    <source>
        <dbReference type="Proteomes" id="UP000642993"/>
    </source>
</evidence>
<keyword evidence="4" id="KW-1185">Reference proteome</keyword>
<dbReference type="PROSITE" id="PS51729">
    <property type="entry name" value="GNAT_YJDJ"/>
    <property type="match status" value="1"/>
</dbReference>